<accession>A0AA86GP44</accession>
<sequence length="353" mass="39638">MLDGQLIIDAVVHPWNMSPENQNPAAMPQVEAVYASHKLSFDEANSHFVLQPDEFYRDLSFDVIGRAEFAESPVDFAVLHSLPNLGFGLGPITLPEKCVAFRNAYPDRVKMYGTVGTPIVASAIDEIRRQIDEYGIDGVKLYPAFFYDNIGQGWRLDGEDWATPFLEYIQKAGINRVAVHKALWLEPAPREAFGIDDFASPLSRFPDIRFEMVHGGAAFLDETIALLQRHPNLYLTLETVFSYILVKPRVFAKILGRLITEVGSERLLFASGNNLAHPLPLIEAFRGFEFAPEHVAEFGIRQLTQQDRDNIMGLNSAKLHDFDVDALLPRIAADEFSAIRAEGVPQPWSLLRE</sequence>
<name>A0AA86GP44_9SPHN</name>
<dbReference type="KEGG" id="sgi:SGRAN_3261"/>
<dbReference type="Gene3D" id="3.20.20.140">
    <property type="entry name" value="Metal-dependent hydrolases"/>
    <property type="match status" value="1"/>
</dbReference>
<dbReference type="AlphaFoldDB" id="A0AA86GP44"/>
<keyword evidence="3" id="KW-1185">Reference proteome</keyword>
<gene>
    <name evidence="2" type="ORF">SGRAN_3261</name>
</gene>
<evidence type="ECO:0000313" key="2">
    <source>
        <dbReference type="EMBL" id="AMG75604.1"/>
    </source>
</evidence>
<dbReference type="PANTHER" id="PTHR42889:SF1">
    <property type="entry name" value="BLR3681 PROTEIN"/>
    <property type="match status" value="1"/>
</dbReference>
<dbReference type="SUPFAM" id="SSF51556">
    <property type="entry name" value="Metallo-dependent hydrolases"/>
    <property type="match status" value="1"/>
</dbReference>
<dbReference type="Proteomes" id="UP000058599">
    <property type="component" value="Chromosome"/>
</dbReference>
<evidence type="ECO:0000259" key="1">
    <source>
        <dbReference type="Pfam" id="PF04909"/>
    </source>
</evidence>
<dbReference type="EMBL" id="CP012199">
    <property type="protein sequence ID" value="AMG75604.1"/>
    <property type="molecule type" value="Genomic_DNA"/>
</dbReference>
<dbReference type="Pfam" id="PF04909">
    <property type="entry name" value="Amidohydro_2"/>
    <property type="match status" value="1"/>
</dbReference>
<evidence type="ECO:0000313" key="3">
    <source>
        <dbReference type="Proteomes" id="UP000058599"/>
    </source>
</evidence>
<organism evidence="2 3">
    <name type="scientific">Sphingopyxis granuli</name>
    <dbReference type="NCBI Taxonomy" id="267128"/>
    <lineage>
        <taxon>Bacteria</taxon>
        <taxon>Pseudomonadati</taxon>
        <taxon>Pseudomonadota</taxon>
        <taxon>Alphaproteobacteria</taxon>
        <taxon>Sphingomonadales</taxon>
        <taxon>Sphingomonadaceae</taxon>
        <taxon>Sphingopyxis</taxon>
    </lineage>
</organism>
<dbReference type="PANTHER" id="PTHR42889">
    <property type="entry name" value="BLR3681 PROTEIN"/>
    <property type="match status" value="1"/>
</dbReference>
<dbReference type="RefSeq" id="WP_067185474.1">
    <property type="nucleotide sequence ID" value="NZ_CP012199.1"/>
</dbReference>
<dbReference type="InterPro" id="IPR032466">
    <property type="entry name" value="Metal_Hydrolase"/>
</dbReference>
<dbReference type="InterPro" id="IPR006680">
    <property type="entry name" value="Amidohydro-rel"/>
</dbReference>
<reference evidence="2 3" key="1">
    <citation type="journal article" date="2016" name="BMC Genomics">
        <title>Genomic analysis of the nitrate-respiring Sphingopyxis granuli (formerly Sphingomonas macrogoltabida) strain TFA.</title>
        <authorList>
            <person name="Garcia-Romero I."/>
            <person name="Perez-Pulido A.J."/>
            <person name="Gonzalez-Flores Y.E."/>
            <person name="Reyes-Ramirez F."/>
            <person name="Santero E."/>
            <person name="Floriano B."/>
        </authorList>
    </citation>
    <scope>NUCLEOTIDE SEQUENCE [LARGE SCALE GENOMIC DNA]</scope>
    <source>
        <strain evidence="2 3">TFA</strain>
    </source>
</reference>
<dbReference type="GO" id="GO:0016787">
    <property type="term" value="F:hydrolase activity"/>
    <property type="evidence" value="ECO:0007669"/>
    <property type="project" value="InterPro"/>
</dbReference>
<protein>
    <submittedName>
        <fullName evidence="2">Amidohydrolase 2</fullName>
    </submittedName>
</protein>
<feature type="domain" description="Amidohydrolase-related" evidence="1">
    <location>
        <begin position="8"/>
        <end position="319"/>
    </location>
</feature>
<proteinExistence type="predicted"/>